<name>A0ABV4HPR5_9GAMM</name>
<comment type="caution">
    <text evidence="4">The sequence shown here is derived from an EMBL/GenBank/DDBJ whole genome shotgun (WGS) entry which is preliminary data.</text>
</comment>
<accession>A0ABV4HPR5</accession>
<evidence type="ECO:0000256" key="1">
    <source>
        <dbReference type="SAM" id="MobiDB-lite"/>
    </source>
</evidence>
<dbReference type="Proteomes" id="UP001566331">
    <property type="component" value="Unassembled WGS sequence"/>
</dbReference>
<dbReference type="InterPro" id="IPR041290">
    <property type="entry name" value="Tli4_C"/>
</dbReference>
<sequence>MKGTWLCAAIAAALALAGCKPMGMEQKTVAELTKSMRTICIGRHLIGLPETFRQNYRSSSVTLYFGHDADFETVEAQVVNDDVEPEQFASSMKQRRAEISGEINEKTQDSMLLLEEGVGENGVLIRYHKSDISNRSHIHELHLLVSGVQVFMKAESYNGVIEPVENRLKKLAASVQAVPDPKSAGAGFCLGPVVIDANNDYELAAFRFRDESRAHRDVSLDVELNTFKQDVSEPRLIRRVETNFSGLGFSPKTLRKERAEFAGMPAEEWLGSHESDGRIEHSFSIESYPASPALASPVLQLQLMTGGAVPNQPTTGLPPYGRPSRAPGAGQIEEVGSSLTDDEAVGVWDRIVKSVRPRPNAVKS</sequence>
<dbReference type="PROSITE" id="PS51257">
    <property type="entry name" value="PROKAR_LIPOPROTEIN"/>
    <property type="match status" value="1"/>
</dbReference>
<feature type="signal peptide" evidence="2">
    <location>
        <begin position="1"/>
        <end position="17"/>
    </location>
</feature>
<proteinExistence type="predicted"/>
<protein>
    <submittedName>
        <fullName evidence="4">T6SS immunity protein Tli4 family protein</fullName>
    </submittedName>
</protein>
<evidence type="ECO:0000313" key="4">
    <source>
        <dbReference type="EMBL" id="MEZ0473811.1"/>
    </source>
</evidence>
<dbReference type="EMBL" id="JBFWIC010000004">
    <property type="protein sequence ID" value="MEZ0473811.1"/>
    <property type="molecule type" value="Genomic_DNA"/>
</dbReference>
<reference evidence="4 5" key="1">
    <citation type="submission" date="2024-07" db="EMBL/GenBank/DDBJ databases">
        <title>Luteimonas salilacus sp. nov., isolated from the shore soil of Salt Lake in Tibet of China.</title>
        <authorList>
            <person name="Zhang X."/>
            <person name="Li A."/>
        </authorList>
    </citation>
    <scope>NUCLEOTIDE SEQUENCE [LARGE SCALE GENOMIC DNA]</scope>
    <source>
        <strain evidence="4 5">B3-2-R+30</strain>
    </source>
</reference>
<organism evidence="4 5">
    <name type="scientific">Luteimonas salinilitoris</name>
    <dbReference type="NCBI Taxonomy" id="3237697"/>
    <lineage>
        <taxon>Bacteria</taxon>
        <taxon>Pseudomonadati</taxon>
        <taxon>Pseudomonadota</taxon>
        <taxon>Gammaproteobacteria</taxon>
        <taxon>Lysobacterales</taxon>
        <taxon>Lysobacteraceae</taxon>
        <taxon>Luteimonas</taxon>
    </lineage>
</organism>
<feature type="domain" description="Tle cognate immunity protein 4 C-terminal" evidence="3">
    <location>
        <begin position="186"/>
        <end position="360"/>
    </location>
</feature>
<keyword evidence="2" id="KW-0732">Signal</keyword>
<evidence type="ECO:0000259" key="3">
    <source>
        <dbReference type="Pfam" id="PF18426"/>
    </source>
</evidence>
<feature type="chain" id="PRO_5046357928" evidence="2">
    <location>
        <begin position="18"/>
        <end position="364"/>
    </location>
</feature>
<feature type="region of interest" description="Disordered" evidence="1">
    <location>
        <begin position="309"/>
        <end position="340"/>
    </location>
</feature>
<evidence type="ECO:0000256" key="2">
    <source>
        <dbReference type="SAM" id="SignalP"/>
    </source>
</evidence>
<keyword evidence="5" id="KW-1185">Reference proteome</keyword>
<gene>
    <name evidence="4" type="ORF">AB6713_04150</name>
</gene>
<dbReference type="Pfam" id="PF18426">
    <property type="entry name" value="Tli4_C"/>
    <property type="match status" value="1"/>
</dbReference>
<evidence type="ECO:0000313" key="5">
    <source>
        <dbReference type="Proteomes" id="UP001566331"/>
    </source>
</evidence>
<dbReference type="RefSeq" id="WP_370562529.1">
    <property type="nucleotide sequence ID" value="NZ_JBFWIB010000002.1"/>
</dbReference>